<feature type="transmembrane region" description="Helical" evidence="12">
    <location>
        <begin position="272"/>
        <end position="291"/>
    </location>
</feature>
<evidence type="ECO:0000256" key="3">
    <source>
        <dbReference type="ARBA" id="ARBA00007725"/>
    </source>
</evidence>
<dbReference type="RefSeq" id="WP_113742931.1">
    <property type="nucleotide sequence ID" value="NZ_UAPU01000005.1"/>
</dbReference>
<dbReference type="EMBL" id="UAPV01000001">
    <property type="protein sequence ID" value="SPT68669.1"/>
    <property type="molecule type" value="Genomic_DNA"/>
</dbReference>
<feature type="transmembrane region" description="Helical" evidence="12">
    <location>
        <begin position="12"/>
        <end position="32"/>
    </location>
</feature>
<dbReference type="Pfam" id="PF03739">
    <property type="entry name" value="LptF_LptG"/>
    <property type="match status" value="1"/>
</dbReference>
<sequence>MILNRYIFKELLRSQLVVFAVLYTVFISQLLIRLISEASIGSIPGAIVAQLVLYALPEISVILLPLTVFIAILITLGRICSDSEMVVMRSVGFSPAKVMNIALIVAFITALITGVCSIYLIPKASQEQQKILSDAKSNPTFLPIESGRFVSFGVGMNIYIEEVEKEGGDNKKIRHIYVMQNPFSQINGSMTTASEGYLQKDESGVLWLYLKDGTRYEGQLADGTFRVGAFDTFRAPLSNDDRSEMRKLSISSMGTIDLLRSDNPEYNVEGQWRIAPIFTIFIICLIAVPLSMVNPRQGRFAKLMPAVLLFASYYMFLLSVRSLIMSGRFPMVPGIYVVPLAFFLLVAIPLNLPRHFFNRIMPSKGVKK</sequence>
<evidence type="ECO:0000313" key="14">
    <source>
        <dbReference type="Proteomes" id="UP000250086"/>
    </source>
</evidence>
<dbReference type="AlphaFoldDB" id="A0A2X0V5X8"/>
<dbReference type="NCBIfam" id="TIGR04407">
    <property type="entry name" value="LptF_YjgP"/>
    <property type="match status" value="1"/>
</dbReference>
<evidence type="ECO:0000256" key="1">
    <source>
        <dbReference type="ARBA" id="ARBA00002265"/>
    </source>
</evidence>
<organism evidence="13 14">
    <name type="scientific">Anaerobiospirillum thomasii</name>
    <dbReference type="NCBI Taxonomy" id="179995"/>
    <lineage>
        <taxon>Bacteria</taxon>
        <taxon>Pseudomonadati</taxon>
        <taxon>Pseudomonadota</taxon>
        <taxon>Gammaproteobacteria</taxon>
        <taxon>Aeromonadales</taxon>
        <taxon>Succinivibrionaceae</taxon>
        <taxon>Anaerobiospirillum</taxon>
    </lineage>
</organism>
<dbReference type="GO" id="GO:0055085">
    <property type="term" value="P:transmembrane transport"/>
    <property type="evidence" value="ECO:0007669"/>
    <property type="project" value="InterPro"/>
</dbReference>
<comment type="similarity">
    <text evidence="3">Belongs to the LptF/LptG family.</text>
</comment>
<keyword evidence="9 12" id="KW-1133">Transmembrane helix</keyword>
<feature type="transmembrane region" description="Helical" evidence="12">
    <location>
        <begin position="52"/>
        <end position="77"/>
    </location>
</feature>
<comment type="subcellular location">
    <subcellularLocation>
        <location evidence="2">Cell inner membrane</location>
        <topology evidence="2">Multi-pass membrane protein</topology>
    </subcellularLocation>
</comment>
<evidence type="ECO:0000256" key="6">
    <source>
        <dbReference type="ARBA" id="ARBA00022475"/>
    </source>
</evidence>
<reference evidence="13 14" key="1">
    <citation type="submission" date="2018-06" db="EMBL/GenBank/DDBJ databases">
        <authorList>
            <consortium name="Pathogen Informatics"/>
            <person name="Doyle S."/>
        </authorList>
    </citation>
    <scope>NUCLEOTIDE SEQUENCE [LARGE SCALE GENOMIC DNA]</scope>
    <source>
        <strain evidence="13 14">NCTC13093</strain>
    </source>
</reference>
<keyword evidence="10 12" id="KW-0472">Membrane</keyword>
<evidence type="ECO:0000256" key="2">
    <source>
        <dbReference type="ARBA" id="ARBA00004429"/>
    </source>
</evidence>
<dbReference type="PANTHER" id="PTHR33529:SF7">
    <property type="entry name" value="LIPOPOLYSACCHARIDE EXPORT SYSTEM PERMEASE PROTEIN LPTF"/>
    <property type="match status" value="1"/>
</dbReference>
<comment type="function">
    <text evidence="1">Part of the ABC transporter complex LptBFG involved in the translocation of lipopolysaccharide (LPS) from the inner membrane to the outer membrane.</text>
</comment>
<dbReference type="InterPro" id="IPR005495">
    <property type="entry name" value="LptG/LptF_permease"/>
</dbReference>
<evidence type="ECO:0000313" key="13">
    <source>
        <dbReference type="EMBL" id="SPT68669.1"/>
    </source>
</evidence>
<keyword evidence="14" id="KW-1185">Reference proteome</keyword>
<accession>A0A2X0V5X8</accession>
<dbReference type="InterPro" id="IPR030922">
    <property type="entry name" value="LptF"/>
</dbReference>
<evidence type="ECO:0000256" key="7">
    <source>
        <dbReference type="ARBA" id="ARBA00022519"/>
    </source>
</evidence>
<evidence type="ECO:0000256" key="11">
    <source>
        <dbReference type="ARBA" id="ARBA00026081"/>
    </source>
</evidence>
<evidence type="ECO:0000256" key="5">
    <source>
        <dbReference type="ARBA" id="ARBA00022448"/>
    </source>
</evidence>
<evidence type="ECO:0000256" key="12">
    <source>
        <dbReference type="SAM" id="Phobius"/>
    </source>
</evidence>
<keyword evidence="6" id="KW-1003">Cell membrane</keyword>
<feature type="transmembrane region" description="Helical" evidence="12">
    <location>
        <begin position="303"/>
        <end position="324"/>
    </location>
</feature>
<comment type="subunit">
    <text evidence="11">Component of the lipopolysaccharide transport and assembly complex. The LptBFG transporter is composed of two ATP-binding proteins (LptB) and two transmembrane proteins (LptF and LptG).</text>
</comment>
<keyword evidence="5" id="KW-0813">Transport</keyword>
<gene>
    <name evidence="13" type="primary">lptF_1</name>
    <name evidence="13" type="ORF">NCTC13093_00041</name>
</gene>
<feature type="transmembrane region" description="Helical" evidence="12">
    <location>
        <begin position="98"/>
        <end position="121"/>
    </location>
</feature>
<dbReference type="Proteomes" id="UP000250086">
    <property type="component" value="Unassembled WGS sequence"/>
</dbReference>
<evidence type="ECO:0000256" key="10">
    <source>
        <dbReference type="ARBA" id="ARBA00023136"/>
    </source>
</evidence>
<protein>
    <recommendedName>
        <fullName evidence="4">Lipopolysaccharide export system permease protein LptF</fullName>
    </recommendedName>
</protein>
<name>A0A2X0V5X8_9GAMM</name>
<feature type="transmembrane region" description="Helical" evidence="12">
    <location>
        <begin position="330"/>
        <end position="352"/>
    </location>
</feature>
<keyword evidence="7" id="KW-0997">Cell inner membrane</keyword>
<proteinExistence type="inferred from homology"/>
<dbReference type="GO" id="GO:0043190">
    <property type="term" value="C:ATP-binding cassette (ABC) transporter complex"/>
    <property type="evidence" value="ECO:0007669"/>
    <property type="project" value="InterPro"/>
</dbReference>
<keyword evidence="8 12" id="KW-0812">Transmembrane</keyword>
<evidence type="ECO:0000256" key="4">
    <source>
        <dbReference type="ARBA" id="ARBA00014213"/>
    </source>
</evidence>
<evidence type="ECO:0000256" key="9">
    <source>
        <dbReference type="ARBA" id="ARBA00022989"/>
    </source>
</evidence>
<dbReference type="OrthoDB" id="9778062at2"/>
<dbReference type="GO" id="GO:0015920">
    <property type="term" value="P:lipopolysaccharide transport"/>
    <property type="evidence" value="ECO:0007669"/>
    <property type="project" value="TreeGrafter"/>
</dbReference>
<evidence type="ECO:0000256" key="8">
    <source>
        <dbReference type="ARBA" id="ARBA00022692"/>
    </source>
</evidence>
<dbReference type="PANTHER" id="PTHR33529">
    <property type="entry name" value="SLR0882 PROTEIN-RELATED"/>
    <property type="match status" value="1"/>
</dbReference>